<evidence type="ECO:0000256" key="13">
    <source>
        <dbReference type="ARBA" id="ARBA00022777"/>
    </source>
</evidence>
<dbReference type="Gene3D" id="1.10.510.10">
    <property type="entry name" value="Transferase(Phosphotransferase) domain 1"/>
    <property type="match status" value="2"/>
</dbReference>
<dbReference type="InterPro" id="IPR001245">
    <property type="entry name" value="Ser-Thr/Tyr_kinase_cat_dom"/>
</dbReference>
<evidence type="ECO:0000259" key="22">
    <source>
        <dbReference type="PROSITE" id="PS50011"/>
    </source>
</evidence>
<dbReference type="FunFam" id="3.30.200.20:FF:000168">
    <property type="entry name" value="L-type lectin-domain containing receptor kinase IX.1"/>
    <property type="match status" value="1"/>
</dbReference>
<dbReference type="Pfam" id="PF07714">
    <property type="entry name" value="PK_Tyr_Ser-Thr"/>
    <property type="match status" value="1"/>
</dbReference>
<dbReference type="GO" id="GO:0002229">
    <property type="term" value="P:defense response to oomycetes"/>
    <property type="evidence" value="ECO:0007669"/>
    <property type="project" value="UniProtKB-ARBA"/>
</dbReference>
<feature type="binding site" evidence="19">
    <location>
        <position position="852"/>
    </location>
    <ligand>
        <name>ATP</name>
        <dbReference type="ChEBI" id="CHEBI:30616"/>
    </ligand>
</feature>
<dbReference type="FunFam" id="1.10.510.10:FF:000240">
    <property type="entry name" value="Lectin-domain containing receptor kinase A4.3"/>
    <property type="match status" value="2"/>
</dbReference>
<dbReference type="GO" id="GO:0030246">
    <property type="term" value="F:carbohydrate binding"/>
    <property type="evidence" value="ECO:0007669"/>
    <property type="project" value="UniProtKB-KW"/>
</dbReference>
<feature type="domain" description="Protein kinase" evidence="22">
    <location>
        <begin position="295"/>
        <end position="548"/>
    </location>
</feature>
<dbReference type="PROSITE" id="PS00307">
    <property type="entry name" value="LECTIN_LEGUME_BETA"/>
    <property type="match status" value="2"/>
</dbReference>
<keyword evidence="24" id="KW-1185">Reference proteome</keyword>
<keyword evidence="13 23" id="KW-0418">Kinase</keyword>
<dbReference type="InterPro" id="IPR050528">
    <property type="entry name" value="L-type_Lectin-RKs"/>
</dbReference>
<keyword evidence="9 20" id="KW-0812">Transmembrane</keyword>
<dbReference type="CDD" id="cd06899">
    <property type="entry name" value="lectin_legume_LecRK_Arcelin_ConA"/>
    <property type="match status" value="1"/>
</dbReference>
<evidence type="ECO:0000313" key="23">
    <source>
        <dbReference type="EMBL" id="KAF7843047.1"/>
    </source>
</evidence>
<evidence type="ECO:0000256" key="14">
    <source>
        <dbReference type="ARBA" id="ARBA00022840"/>
    </source>
</evidence>
<dbReference type="InterPro" id="IPR017441">
    <property type="entry name" value="Protein_kinase_ATP_BS"/>
</dbReference>
<dbReference type="GO" id="GO:0004674">
    <property type="term" value="F:protein serine/threonine kinase activity"/>
    <property type="evidence" value="ECO:0007669"/>
    <property type="project" value="UniProtKB-KW"/>
</dbReference>
<dbReference type="PANTHER" id="PTHR27007">
    <property type="match status" value="1"/>
</dbReference>
<dbReference type="InterPro" id="IPR019825">
    <property type="entry name" value="Lectin_legB_Mn/Ca_BS"/>
</dbReference>
<evidence type="ECO:0000256" key="16">
    <source>
        <dbReference type="ARBA" id="ARBA00023136"/>
    </source>
</evidence>
<evidence type="ECO:0000256" key="7">
    <source>
        <dbReference type="ARBA" id="ARBA00022527"/>
    </source>
</evidence>
<keyword evidence="8" id="KW-0808">Transferase</keyword>
<feature type="signal peptide" evidence="21">
    <location>
        <begin position="1"/>
        <end position="23"/>
    </location>
</feature>
<dbReference type="Gene3D" id="2.60.120.200">
    <property type="match status" value="2"/>
</dbReference>
<keyword evidence="7" id="KW-0723">Serine/threonine-protein kinase</keyword>
<dbReference type="PROSITE" id="PS50011">
    <property type="entry name" value="PROTEIN_KINASE_DOM"/>
    <property type="match status" value="2"/>
</dbReference>
<reference evidence="23" key="1">
    <citation type="submission" date="2020-09" db="EMBL/GenBank/DDBJ databases">
        <title>Genome-Enabled Discovery of Anthraquinone Biosynthesis in Senna tora.</title>
        <authorList>
            <person name="Kang S.-H."/>
            <person name="Pandey R.P."/>
            <person name="Lee C.-M."/>
            <person name="Sim J.-S."/>
            <person name="Jeong J.-T."/>
            <person name="Choi B.-S."/>
            <person name="Jung M."/>
            <person name="Ginzburg D."/>
            <person name="Zhao K."/>
            <person name="Won S.Y."/>
            <person name="Oh T.-J."/>
            <person name="Yu Y."/>
            <person name="Kim N.-H."/>
            <person name="Lee O.R."/>
            <person name="Lee T.-H."/>
            <person name="Bashyal P."/>
            <person name="Kim T.-S."/>
            <person name="Lee W.-H."/>
            <person name="Kawkins C."/>
            <person name="Kim C.-K."/>
            <person name="Kim J.S."/>
            <person name="Ahn B.O."/>
            <person name="Rhee S.Y."/>
            <person name="Sohng J.K."/>
        </authorList>
    </citation>
    <scope>NUCLEOTIDE SEQUENCE</scope>
    <source>
        <tissue evidence="23">Leaf</tissue>
    </source>
</reference>
<evidence type="ECO:0000256" key="9">
    <source>
        <dbReference type="ARBA" id="ARBA00022692"/>
    </source>
</evidence>
<dbReference type="EMBL" id="JAAIUW010000002">
    <property type="protein sequence ID" value="KAF7843047.1"/>
    <property type="molecule type" value="Genomic_DNA"/>
</dbReference>
<accession>A0A835CL44</accession>
<dbReference type="PROSITE" id="PS00107">
    <property type="entry name" value="PROTEIN_KINASE_ATP"/>
    <property type="match status" value="2"/>
</dbReference>
<dbReference type="Proteomes" id="UP000634136">
    <property type="component" value="Unassembled WGS sequence"/>
</dbReference>
<dbReference type="InterPro" id="IPR011009">
    <property type="entry name" value="Kinase-like_dom_sf"/>
</dbReference>
<keyword evidence="15 20" id="KW-1133">Transmembrane helix</keyword>
<dbReference type="Gene3D" id="3.30.200.20">
    <property type="entry name" value="Phosphorylase Kinase, domain 1"/>
    <property type="match status" value="2"/>
</dbReference>
<evidence type="ECO:0000256" key="2">
    <source>
        <dbReference type="ARBA" id="ARBA00007606"/>
    </source>
</evidence>
<evidence type="ECO:0000256" key="3">
    <source>
        <dbReference type="ARBA" id="ARBA00008536"/>
    </source>
</evidence>
<dbReference type="EC" id="2.7.11.1" evidence="5"/>
<feature type="transmembrane region" description="Helical" evidence="20">
    <location>
        <begin position="757"/>
        <end position="780"/>
    </location>
</feature>
<feature type="chain" id="PRO_5032289161" description="non-specific serine/threonine protein kinase" evidence="21">
    <location>
        <begin position="24"/>
        <end position="1103"/>
    </location>
</feature>
<name>A0A835CL44_9FABA</name>
<evidence type="ECO:0000256" key="19">
    <source>
        <dbReference type="PROSITE-ProRule" id="PRU10141"/>
    </source>
</evidence>
<evidence type="ECO:0000256" key="5">
    <source>
        <dbReference type="ARBA" id="ARBA00012513"/>
    </source>
</evidence>
<comment type="caution">
    <text evidence="23">The sequence shown here is derived from an EMBL/GenBank/DDBJ whole genome shotgun (WGS) entry which is preliminary data.</text>
</comment>
<evidence type="ECO:0000256" key="4">
    <source>
        <dbReference type="ARBA" id="ARBA00010217"/>
    </source>
</evidence>
<keyword evidence="12 19" id="KW-0547">Nucleotide-binding</keyword>
<evidence type="ECO:0000256" key="17">
    <source>
        <dbReference type="ARBA" id="ARBA00023170"/>
    </source>
</evidence>
<dbReference type="PROSITE" id="PS00108">
    <property type="entry name" value="PROTEIN_KINASE_ST"/>
    <property type="match status" value="1"/>
</dbReference>
<keyword evidence="11 23" id="KW-0430">Lectin</keyword>
<keyword evidence="17 23" id="KW-0675">Receptor</keyword>
<evidence type="ECO:0000256" key="8">
    <source>
        <dbReference type="ARBA" id="ARBA00022679"/>
    </source>
</evidence>
<evidence type="ECO:0000256" key="15">
    <source>
        <dbReference type="ARBA" id="ARBA00022989"/>
    </source>
</evidence>
<protein>
    <recommendedName>
        <fullName evidence="5">non-specific serine/threonine protein kinase</fullName>
        <ecNumber evidence="5">2.7.11.1</ecNumber>
    </recommendedName>
</protein>
<dbReference type="Pfam" id="PF00139">
    <property type="entry name" value="Lectin_legB"/>
    <property type="match status" value="2"/>
</dbReference>
<evidence type="ECO:0000256" key="12">
    <source>
        <dbReference type="ARBA" id="ARBA00022741"/>
    </source>
</evidence>
<dbReference type="OrthoDB" id="4062651at2759"/>
<dbReference type="GO" id="GO:0005524">
    <property type="term" value="F:ATP binding"/>
    <property type="evidence" value="ECO:0007669"/>
    <property type="project" value="UniProtKB-UniRule"/>
</dbReference>
<keyword evidence="16 20" id="KW-0472">Membrane</keyword>
<dbReference type="InterPro" id="IPR013320">
    <property type="entry name" value="ConA-like_dom_sf"/>
</dbReference>
<feature type="domain" description="Protein kinase" evidence="22">
    <location>
        <begin position="823"/>
        <end position="1103"/>
    </location>
</feature>
<evidence type="ECO:0000256" key="10">
    <source>
        <dbReference type="ARBA" id="ARBA00022729"/>
    </source>
</evidence>
<keyword evidence="6" id="KW-1003">Cell membrane</keyword>
<comment type="similarity">
    <text evidence="3">In the N-terminal section; belongs to the leguminous lectin family.</text>
</comment>
<evidence type="ECO:0000256" key="20">
    <source>
        <dbReference type="SAM" id="Phobius"/>
    </source>
</evidence>
<dbReference type="SUPFAM" id="SSF49899">
    <property type="entry name" value="Concanavalin A-like lectins/glucanases"/>
    <property type="match status" value="2"/>
</dbReference>
<feature type="binding site" evidence="19">
    <location>
        <position position="324"/>
    </location>
    <ligand>
        <name>ATP</name>
        <dbReference type="ChEBI" id="CHEBI:30616"/>
    </ligand>
</feature>
<evidence type="ECO:0000256" key="1">
    <source>
        <dbReference type="ARBA" id="ARBA00004251"/>
    </source>
</evidence>
<dbReference type="GO" id="GO:0005886">
    <property type="term" value="C:plasma membrane"/>
    <property type="evidence" value="ECO:0007669"/>
    <property type="project" value="UniProtKB-SubCell"/>
</dbReference>
<keyword evidence="10 21" id="KW-0732">Signal</keyword>
<keyword evidence="18" id="KW-0325">Glycoprotein</keyword>
<dbReference type="Pfam" id="PF00069">
    <property type="entry name" value="Pkinase"/>
    <property type="match status" value="2"/>
</dbReference>
<proteinExistence type="inferred from homology"/>
<dbReference type="InterPro" id="IPR008271">
    <property type="entry name" value="Ser/Thr_kinase_AS"/>
</dbReference>
<organism evidence="23 24">
    <name type="scientific">Senna tora</name>
    <dbReference type="NCBI Taxonomy" id="362788"/>
    <lineage>
        <taxon>Eukaryota</taxon>
        <taxon>Viridiplantae</taxon>
        <taxon>Streptophyta</taxon>
        <taxon>Embryophyta</taxon>
        <taxon>Tracheophyta</taxon>
        <taxon>Spermatophyta</taxon>
        <taxon>Magnoliopsida</taxon>
        <taxon>eudicotyledons</taxon>
        <taxon>Gunneridae</taxon>
        <taxon>Pentapetalae</taxon>
        <taxon>rosids</taxon>
        <taxon>fabids</taxon>
        <taxon>Fabales</taxon>
        <taxon>Fabaceae</taxon>
        <taxon>Caesalpinioideae</taxon>
        <taxon>Cassia clade</taxon>
        <taxon>Senna</taxon>
    </lineage>
</organism>
<sequence>MVAWNAGFLFFILMSYPSGTAIANPLSFDYSVFKEGDLKLQGDASVLSSAIEVTAISASDRKAENGSNYSVGRVTSIQQMKLWDMTSRELADFFTEFTFTLYPKENHSGYGLAFFLAHPNLPFLNNIVEGGGLGLVDGDQVLNLNSTQPYSFVAVEFDTYQNPWDPRGWHIGINFNSMKSNISKSIKLSSHEILVTIGFSCTIEYNSTTHTLTISYRSFQFGKDNQHHALVRPIYFSYEVDLREYLPEHVIVGFTAVTKKLSQEHTLLSWSFRSSLDDSISLIPNNLNHHSIGKKMETEKLGHGGFGDVYKGFLKDLNSEVAIKRISRDSRQGIKEYATEVKIISQLRHKNLVQLIGWCHKKKDLLLVYELMPNGSLDSHLHREKSFLTWEVRYKIALDLASALLYLHEEWDQCVLHRDIKSSNIMLDSSFNAKLGDFGLARLVDRTKGSQTTVIVGTRGYIAPEYFITGKASKETDIYSFGVVLLEIASGRKAIDLKTEEERTIVEWVWDLHGLGKLVEVGDQRLCGAFDDQQMERLVVVAIANPLVFNFRSFKEGDVKLEGDASLLESKIQVTGISRDPNKTYMYSVGRITSNQHMQLWNATSRELTDFWTMFTFAIQPKEKRPTDGLSFFLADPNLPFLNYTKKGSGFGLVDGDQILNSTQHSFVAVEFDTFKDEWDPSGLHVVDLREYLAENVIVGFSVATKKWSPKYVLYSWLLSSNLDSQVPSTSNSTQNQTLPPSTLVTEEAKAKIRSSMGMGVAIGVLVALVSLGFLCFLLWKQNKTEDNEEESLCDLNMDDEFQKGSGPKKFLHDELVIATNKFSNAEKLGHGGFGDVYKGFLKDLNSNVAIKRISRDSKQGIKEYATEVKIISQLRHKNLVQLIGWCHKKKDLLLVYELMPNGGLDSHLHSKRSFLTWEVRDIKSSNIMLDSSFNAKLGDFGLARLVDHTKGSRTTVIVGTRGYIAPEYFITGKASKESDIYSFGVVLLEIASGRKPFELKSEEEMTMVEWVWDLYGLGKLLQVADPKLCGAFDEQEMECLVVAGIWVPTIPGLQIVRGHILPHSQKLHSRNTRPLVSTAVPLYLSCDLVLDGARREDTFLEN</sequence>
<comment type="similarity">
    <text evidence="4">In the C-terminal section; belongs to the protein kinase superfamily. Ser/Thr protein kinase family.</text>
</comment>
<dbReference type="AlphaFoldDB" id="A0A835CL44"/>
<dbReference type="InterPro" id="IPR001220">
    <property type="entry name" value="Legume_lectin_dom"/>
</dbReference>
<evidence type="ECO:0000256" key="11">
    <source>
        <dbReference type="ARBA" id="ARBA00022734"/>
    </source>
</evidence>
<evidence type="ECO:0000256" key="21">
    <source>
        <dbReference type="SAM" id="SignalP"/>
    </source>
</evidence>
<gene>
    <name evidence="23" type="ORF">G2W53_005345</name>
</gene>
<dbReference type="SMART" id="SM00220">
    <property type="entry name" value="S_TKc"/>
    <property type="match status" value="2"/>
</dbReference>
<dbReference type="InterPro" id="IPR000719">
    <property type="entry name" value="Prot_kinase_dom"/>
</dbReference>
<keyword evidence="14 19" id="KW-0067">ATP-binding</keyword>
<evidence type="ECO:0000313" key="24">
    <source>
        <dbReference type="Proteomes" id="UP000634136"/>
    </source>
</evidence>
<evidence type="ECO:0000256" key="6">
    <source>
        <dbReference type="ARBA" id="ARBA00022475"/>
    </source>
</evidence>
<comment type="subcellular location">
    <subcellularLocation>
        <location evidence="1">Cell membrane</location>
        <topology evidence="1">Single-pass type I membrane protein</topology>
    </subcellularLocation>
</comment>
<evidence type="ECO:0000256" key="18">
    <source>
        <dbReference type="ARBA" id="ARBA00023180"/>
    </source>
</evidence>
<comment type="similarity">
    <text evidence="2">Belongs to the leguminous lectin family.</text>
</comment>
<dbReference type="SUPFAM" id="SSF56112">
    <property type="entry name" value="Protein kinase-like (PK-like)"/>
    <property type="match status" value="2"/>
</dbReference>